<keyword evidence="13" id="KW-1185">Reference proteome</keyword>
<evidence type="ECO:0000256" key="9">
    <source>
        <dbReference type="ARBA" id="ARBA00023098"/>
    </source>
</evidence>
<dbReference type="GO" id="GO:0006666">
    <property type="term" value="P:3-keto-sphinganine metabolic process"/>
    <property type="evidence" value="ECO:0007669"/>
    <property type="project" value="InterPro"/>
</dbReference>
<sequence length="362" mass="39971">MGCLTCSFAKFVDKYLLWLGNMSFKKLTIFLIIVTIIIWIISKKIIDKMMNRINFQGKHVIITGGSSGLGLSLGVLSAQRGAHVSIIARNPEKLKKAIETISSHKISDSQTISAFSADVSSFDSISHAVNKAVKYSGPPFIVIPCAGESLPAYFSQQPLDEFHSQMNLNFFGTVNTIKAVLPEMTKLAADKKKKKEKPKIILVGSAASLLGFIGFSAYCSSKFAIKGLADCLRNEFKALNIEVHIFYPSTMETPGLIEESKRKPSETTEIEGTAKAFSAEDSAKSLFSGVEKGNFHITQEFLIYFARTSMNGLSPVNNIFFDTLLAPFSLIASYIMSVYFDYIVRKGKLAKITKESFEKKLK</sequence>
<dbReference type="InterPro" id="IPR036291">
    <property type="entry name" value="NAD(P)-bd_dom_sf"/>
</dbReference>
<evidence type="ECO:0000256" key="8">
    <source>
        <dbReference type="ARBA" id="ARBA00023002"/>
    </source>
</evidence>
<evidence type="ECO:0000256" key="1">
    <source>
        <dbReference type="ARBA" id="ARBA00004240"/>
    </source>
</evidence>
<feature type="transmembrane region" description="Helical" evidence="11">
    <location>
        <begin position="200"/>
        <end position="218"/>
    </location>
</feature>
<comment type="subcellular location">
    <subcellularLocation>
        <location evidence="1">Endoplasmic reticulum</location>
    </subcellularLocation>
</comment>
<evidence type="ECO:0000256" key="4">
    <source>
        <dbReference type="ARBA" id="ARBA00022741"/>
    </source>
</evidence>
<dbReference type="Proteomes" id="UP001149090">
    <property type="component" value="Unassembled WGS sequence"/>
</dbReference>
<evidence type="ECO:0000313" key="13">
    <source>
        <dbReference type="Proteomes" id="UP001149090"/>
    </source>
</evidence>
<dbReference type="GO" id="GO:0047560">
    <property type="term" value="F:3-dehydrosphinganine reductase activity"/>
    <property type="evidence" value="ECO:0007669"/>
    <property type="project" value="UniProtKB-EC"/>
</dbReference>
<keyword evidence="7" id="KW-0746">Sphingolipid metabolism</keyword>
<dbReference type="Gene3D" id="3.40.50.720">
    <property type="entry name" value="NAD(P)-binding Rossmann-like Domain"/>
    <property type="match status" value="1"/>
</dbReference>
<dbReference type="SUPFAM" id="SSF51735">
    <property type="entry name" value="NAD(P)-binding Rossmann-fold domains"/>
    <property type="match status" value="1"/>
</dbReference>
<dbReference type="OMA" id="ICGVFEE"/>
<evidence type="ECO:0000256" key="5">
    <source>
        <dbReference type="ARBA" id="ARBA00022824"/>
    </source>
</evidence>
<dbReference type="Pfam" id="PF00106">
    <property type="entry name" value="adh_short"/>
    <property type="match status" value="1"/>
</dbReference>
<dbReference type="GO" id="GO:0005789">
    <property type="term" value="C:endoplasmic reticulum membrane"/>
    <property type="evidence" value="ECO:0007669"/>
    <property type="project" value="TreeGrafter"/>
</dbReference>
<evidence type="ECO:0000256" key="2">
    <source>
        <dbReference type="ARBA" id="ARBA00004760"/>
    </source>
</evidence>
<evidence type="ECO:0000256" key="10">
    <source>
        <dbReference type="ARBA" id="ARBA00026112"/>
    </source>
</evidence>
<dbReference type="InterPro" id="IPR045022">
    <property type="entry name" value="KDSR-like"/>
</dbReference>
<keyword evidence="9" id="KW-0443">Lipid metabolism</keyword>
<feature type="transmembrane region" description="Helical" evidence="11">
    <location>
        <begin position="24"/>
        <end position="42"/>
    </location>
</feature>
<dbReference type="CDD" id="cd08939">
    <property type="entry name" value="KDSR-like_SDR_c"/>
    <property type="match status" value="1"/>
</dbReference>
<keyword evidence="11" id="KW-0472">Membrane</keyword>
<dbReference type="FunFam" id="3.40.50.720:FF:000468">
    <property type="entry name" value="Short-chain dehydrogenase, putative"/>
    <property type="match status" value="1"/>
</dbReference>
<dbReference type="PRINTS" id="PR00081">
    <property type="entry name" value="GDHRDH"/>
</dbReference>
<evidence type="ECO:0000256" key="6">
    <source>
        <dbReference type="ARBA" id="ARBA00022857"/>
    </source>
</evidence>
<keyword evidence="6" id="KW-0521">NADP</keyword>
<dbReference type="EMBL" id="JAPDFW010000086">
    <property type="protein sequence ID" value="KAJ5071612.1"/>
    <property type="molecule type" value="Genomic_DNA"/>
</dbReference>
<evidence type="ECO:0000313" key="12">
    <source>
        <dbReference type="EMBL" id="KAJ5071612.1"/>
    </source>
</evidence>
<keyword evidence="4" id="KW-0547">Nucleotide-binding</keyword>
<dbReference type="InterPro" id="IPR002347">
    <property type="entry name" value="SDR_fam"/>
</dbReference>
<dbReference type="OrthoDB" id="10267115at2759"/>
<dbReference type="GO" id="GO:0030148">
    <property type="term" value="P:sphingolipid biosynthetic process"/>
    <property type="evidence" value="ECO:0007669"/>
    <property type="project" value="InterPro"/>
</dbReference>
<evidence type="ECO:0000256" key="3">
    <source>
        <dbReference type="ARBA" id="ARBA00004991"/>
    </source>
</evidence>
<evidence type="ECO:0000256" key="7">
    <source>
        <dbReference type="ARBA" id="ARBA00022919"/>
    </source>
</evidence>
<evidence type="ECO:0000256" key="11">
    <source>
        <dbReference type="SAM" id="Phobius"/>
    </source>
</evidence>
<comment type="pathway">
    <text evidence="3">Sphingolipid metabolism.</text>
</comment>
<reference evidence="12" key="1">
    <citation type="submission" date="2022-10" db="EMBL/GenBank/DDBJ databases">
        <title>Novel sulphate-reducing endosymbionts in the free-living metamonad Anaeramoeba.</title>
        <authorList>
            <person name="Jerlstrom-Hultqvist J."/>
            <person name="Cepicka I."/>
            <person name="Gallot-Lavallee L."/>
            <person name="Salas-Leiva D."/>
            <person name="Curtis B.A."/>
            <person name="Zahonova K."/>
            <person name="Pipaliya S."/>
            <person name="Dacks J."/>
            <person name="Roger A.J."/>
        </authorList>
    </citation>
    <scope>NUCLEOTIDE SEQUENCE</scope>
    <source>
        <strain evidence="12">BMAN</strain>
    </source>
</reference>
<keyword evidence="5" id="KW-0256">Endoplasmic reticulum</keyword>
<gene>
    <name evidence="12" type="ORF">M0811_10021</name>
</gene>
<dbReference type="PANTHER" id="PTHR43550">
    <property type="entry name" value="3-KETODIHYDROSPHINGOSINE REDUCTASE"/>
    <property type="match status" value="1"/>
</dbReference>
<dbReference type="EC" id="1.1.1.102" evidence="10"/>
<dbReference type="InterPro" id="IPR020904">
    <property type="entry name" value="Sc_DH/Rdtase_CS"/>
</dbReference>
<comment type="pathway">
    <text evidence="2">Lipid metabolism; sphingolipid metabolism.</text>
</comment>
<dbReference type="PANTHER" id="PTHR43550:SF3">
    <property type="entry name" value="3-KETODIHYDROSPHINGOSINE REDUCTASE"/>
    <property type="match status" value="1"/>
</dbReference>
<dbReference type="GO" id="GO:0000166">
    <property type="term" value="F:nucleotide binding"/>
    <property type="evidence" value="ECO:0007669"/>
    <property type="project" value="UniProtKB-KW"/>
</dbReference>
<comment type="caution">
    <text evidence="12">The sequence shown here is derived from an EMBL/GenBank/DDBJ whole genome shotgun (WGS) entry which is preliminary data.</text>
</comment>
<feature type="transmembrane region" description="Helical" evidence="11">
    <location>
        <begin position="324"/>
        <end position="344"/>
    </location>
</feature>
<dbReference type="PROSITE" id="PS00061">
    <property type="entry name" value="ADH_SHORT"/>
    <property type="match status" value="1"/>
</dbReference>
<proteinExistence type="predicted"/>
<organism evidence="12 13">
    <name type="scientific">Anaeramoeba ignava</name>
    <name type="common">Anaerobic marine amoeba</name>
    <dbReference type="NCBI Taxonomy" id="1746090"/>
    <lineage>
        <taxon>Eukaryota</taxon>
        <taxon>Metamonada</taxon>
        <taxon>Anaeramoebidae</taxon>
        <taxon>Anaeramoeba</taxon>
    </lineage>
</organism>
<accession>A0A9Q0LEW6</accession>
<name>A0A9Q0LEW6_ANAIG</name>
<keyword evidence="8" id="KW-0560">Oxidoreductase</keyword>
<protein>
    <recommendedName>
        <fullName evidence="10">3-dehydrosphinganine reductase</fullName>
        <ecNumber evidence="10">1.1.1.102</ecNumber>
    </recommendedName>
</protein>
<keyword evidence="11" id="KW-1133">Transmembrane helix</keyword>
<keyword evidence="11" id="KW-0812">Transmembrane</keyword>
<dbReference type="AlphaFoldDB" id="A0A9Q0LEW6"/>